<evidence type="ECO:0000313" key="3">
    <source>
        <dbReference type="Proteomes" id="UP000238916"/>
    </source>
</evidence>
<name>A0A2U3KV51_9FIRM</name>
<gene>
    <name evidence="2" type="ORF">SBF1_2910007</name>
</gene>
<dbReference type="EMBL" id="OMOF01000214">
    <property type="protein sequence ID" value="SPF43534.1"/>
    <property type="molecule type" value="Genomic_DNA"/>
</dbReference>
<dbReference type="Pfam" id="PF05103">
    <property type="entry name" value="DivIVA"/>
    <property type="match status" value="1"/>
</dbReference>
<dbReference type="Proteomes" id="UP000238916">
    <property type="component" value="Unassembled WGS sequence"/>
</dbReference>
<feature type="coiled-coil region" evidence="1">
    <location>
        <begin position="71"/>
        <end position="161"/>
    </location>
</feature>
<evidence type="ECO:0000256" key="1">
    <source>
        <dbReference type="SAM" id="Coils"/>
    </source>
</evidence>
<dbReference type="AlphaFoldDB" id="A0A2U3KV51"/>
<proteinExistence type="predicted"/>
<organism evidence="2 3">
    <name type="scientific">Candidatus Desulfosporosinus infrequens</name>
    <dbReference type="NCBI Taxonomy" id="2043169"/>
    <lineage>
        <taxon>Bacteria</taxon>
        <taxon>Bacillati</taxon>
        <taxon>Bacillota</taxon>
        <taxon>Clostridia</taxon>
        <taxon>Eubacteriales</taxon>
        <taxon>Desulfitobacteriaceae</taxon>
        <taxon>Desulfosporosinus</taxon>
    </lineage>
</organism>
<protein>
    <submittedName>
        <fullName evidence="2">Small-conductance mechanosensitive channel (Modular protein)</fullName>
    </submittedName>
</protein>
<keyword evidence="1" id="KW-0175">Coiled coil</keyword>
<sequence>METSEFKRVMWGYDRETVDSAWAEMKHQLSESNAVNNELRLQINSLRGQHSEFDAMNKELCIQINGLREQNAETTAANKELNIHIDSLREQNAETNTANKELYIQIDSLREHNSESNAANNELRLQINSLREHNSESSATNNELRLQIDGLRVKNSECENRLKYYEQIERDMSDALLSAQRIANQVKEEATKQADDLLQSARSESETLLNETTRISKLKVNDAETLFIHKKSQIILIEEQIQVLSEQETDLQKRIDQVTDFLEMARGLLGVPKISNEQDSE</sequence>
<dbReference type="InterPro" id="IPR007793">
    <property type="entry name" value="DivIVA_fam"/>
</dbReference>
<evidence type="ECO:0000313" key="2">
    <source>
        <dbReference type="EMBL" id="SPF43534.1"/>
    </source>
</evidence>
<dbReference type="OrthoDB" id="9815492at2"/>
<reference evidence="3" key="1">
    <citation type="submission" date="2018-02" db="EMBL/GenBank/DDBJ databases">
        <authorList>
            <person name="Hausmann B."/>
        </authorList>
    </citation>
    <scope>NUCLEOTIDE SEQUENCE [LARGE SCALE GENOMIC DNA]</scope>
    <source>
        <strain evidence="3">Peat soil MAG SbF1</strain>
    </source>
</reference>
<accession>A0A2U3KV51</accession>